<dbReference type="Gene3D" id="1.20.1280.50">
    <property type="match status" value="1"/>
</dbReference>
<keyword evidence="10" id="KW-0539">Nucleus</keyword>
<dbReference type="PANTHER" id="PTHR23328:SF0">
    <property type="entry name" value="RING-TYPE DOMAIN-CONTAINING PROTEIN"/>
    <property type="match status" value="1"/>
</dbReference>
<dbReference type="InterPro" id="IPR001229">
    <property type="entry name" value="Jacalin-like_lectin_dom"/>
</dbReference>
<accession>A0A6B2L610</accession>
<comment type="subcellular location">
    <subcellularLocation>
        <location evidence="2">Nucleus</location>
    </subcellularLocation>
</comment>
<dbReference type="Pfam" id="PF12937">
    <property type="entry name" value="F-box-like"/>
    <property type="match status" value="1"/>
</dbReference>
<dbReference type="GO" id="GO:0006302">
    <property type="term" value="P:double-strand break repair"/>
    <property type="evidence" value="ECO:0007669"/>
    <property type="project" value="TreeGrafter"/>
</dbReference>
<dbReference type="SUPFAM" id="SSF51101">
    <property type="entry name" value="Mannose-binding lectins"/>
    <property type="match status" value="2"/>
</dbReference>
<dbReference type="PROSITE" id="PS50089">
    <property type="entry name" value="ZF_RING_2"/>
    <property type="match status" value="1"/>
</dbReference>
<feature type="domain" description="RING-type" evidence="12">
    <location>
        <begin position="9"/>
        <end position="45"/>
    </location>
</feature>
<dbReference type="InterPro" id="IPR013083">
    <property type="entry name" value="Znf_RING/FYVE/PHD"/>
</dbReference>
<sequence length="402" mass="45729">MLRSDHLECTVCYSVFVEPLVLPCGHTFCKGCLASVKSKNCPLCRLPFGNLESLPKNWILWHLIEEMNTVKDTEMLCGDCHKSLQQCSCRKLQLQELPGGVLEQVLRYLGVRDVVFLQCSSWRWYKILQDPVLWRLSYLDNCNTLNLNAGFKLQPDKFNWRAASLSKNKALEALRTIQIITKTKYTNNIYFNSIPDKSAAALKLFNDEYVVQVILRQGSILDGITFITNKGRKIKGGGNGGSEVKMSGEGLIGCQVNMSNWKGDNVVSTVKLTWYSEPLNYYLHHTRVIKFGVCAHHLVNYLYFKFDNKEVQGGTKNPFYQEFNLEEKEEIKEIQTREGATIDAILVRTNVRTYGPFGGKGGTAMVPMKGDALQSLDIQAYIYSGKLRVKSIHPTWCNYNFQ</sequence>
<reference evidence="14" key="1">
    <citation type="journal article" date="2020" name="J. Eukaryot. Microbiol.">
        <title>De novo Sequencing, Assembly and Annotation of the Transcriptome for the Free-Living Testate Amoeba Arcella intermedia.</title>
        <authorList>
            <person name="Ribeiro G.M."/>
            <person name="Porfirio-Sousa A.L."/>
            <person name="Maurer-Alcala X.X."/>
            <person name="Katz L.A."/>
            <person name="Lahr D.J.G."/>
        </authorList>
    </citation>
    <scope>NUCLEOTIDE SEQUENCE</scope>
</reference>
<name>A0A6B2L610_9EUKA</name>
<dbReference type="InterPro" id="IPR017907">
    <property type="entry name" value="Znf_RING_CS"/>
</dbReference>
<evidence type="ECO:0000313" key="14">
    <source>
        <dbReference type="EMBL" id="NDV32395.1"/>
    </source>
</evidence>
<evidence type="ECO:0000256" key="7">
    <source>
        <dbReference type="ARBA" id="ARBA00022771"/>
    </source>
</evidence>
<dbReference type="Gene3D" id="3.30.40.10">
    <property type="entry name" value="Zinc/RING finger domain, C3HC4 (zinc finger)"/>
    <property type="match status" value="1"/>
</dbReference>
<dbReference type="PROSITE" id="PS00518">
    <property type="entry name" value="ZF_RING_1"/>
    <property type="match status" value="1"/>
</dbReference>
<dbReference type="Gene3D" id="2.100.10.30">
    <property type="entry name" value="Jacalin-like lectin domain"/>
    <property type="match status" value="2"/>
</dbReference>
<keyword evidence="5" id="KW-0479">Metal-binding</keyword>
<dbReference type="GO" id="GO:0031491">
    <property type="term" value="F:nucleosome binding"/>
    <property type="evidence" value="ECO:0007669"/>
    <property type="project" value="TreeGrafter"/>
</dbReference>
<comment type="catalytic activity">
    <reaction evidence="1">
        <text>S-ubiquitinyl-[E2 ubiquitin-conjugating enzyme]-L-cysteine + [acceptor protein]-L-lysine = [E2 ubiquitin-conjugating enzyme]-L-cysteine + N(6)-ubiquitinyl-[acceptor protein]-L-lysine.</text>
        <dbReference type="EC" id="2.3.2.27"/>
    </reaction>
</comment>
<dbReference type="InterPro" id="IPR001841">
    <property type="entry name" value="Znf_RING"/>
</dbReference>
<dbReference type="Pfam" id="PF01419">
    <property type="entry name" value="Jacalin"/>
    <property type="match status" value="1"/>
</dbReference>
<evidence type="ECO:0000256" key="10">
    <source>
        <dbReference type="ARBA" id="ARBA00023242"/>
    </source>
</evidence>
<dbReference type="GO" id="GO:0005634">
    <property type="term" value="C:nucleus"/>
    <property type="evidence" value="ECO:0007669"/>
    <property type="project" value="UniProtKB-SubCell"/>
</dbReference>
<evidence type="ECO:0000256" key="8">
    <source>
        <dbReference type="ARBA" id="ARBA00022786"/>
    </source>
</evidence>
<dbReference type="PROSITE" id="PS50181">
    <property type="entry name" value="FBOX"/>
    <property type="match status" value="1"/>
</dbReference>
<dbReference type="SUPFAM" id="SSF81383">
    <property type="entry name" value="F-box domain"/>
    <property type="match status" value="1"/>
</dbReference>
<evidence type="ECO:0000256" key="2">
    <source>
        <dbReference type="ARBA" id="ARBA00004123"/>
    </source>
</evidence>
<evidence type="ECO:0000256" key="9">
    <source>
        <dbReference type="ARBA" id="ARBA00022833"/>
    </source>
</evidence>
<proteinExistence type="predicted"/>
<dbReference type="SUPFAM" id="SSF57850">
    <property type="entry name" value="RING/U-box"/>
    <property type="match status" value="1"/>
</dbReference>
<organism evidence="14">
    <name type="scientific">Arcella intermedia</name>
    <dbReference type="NCBI Taxonomy" id="1963864"/>
    <lineage>
        <taxon>Eukaryota</taxon>
        <taxon>Amoebozoa</taxon>
        <taxon>Tubulinea</taxon>
        <taxon>Elardia</taxon>
        <taxon>Arcellinida</taxon>
        <taxon>Sphaerothecina</taxon>
        <taxon>Arcellidae</taxon>
        <taxon>Arcella</taxon>
    </lineage>
</organism>
<dbReference type="EC" id="2.3.2.27" evidence="3"/>
<dbReference type="SMART" id="SM00184">
    <property type="entry name" value="RING"/>
    <property type="match status" value="1"/>
</dbReference>
<evidence type="ECO:0000256" key="6">
    <source>
        <dbReference type="ARBA" id="ARBA00022763"/>
    </source>
</evidence>
<evidence type="ECO:0000256" key="4">
    <source>
        <dbReference type="ARBA" id="ARBA00022679"/>
    </source>
</evidence>
<keyword evidence="8" id="KW-0833">Ubl conjugation pathway</keyword>
<keyword evidence="7 11" id="KW-0863">Zinc-finger</keyword>
<evidence type="ECO:0000259" key="12">
    <source>
        <dbReference type="PROSITE" id="PS50089"/>
    </source>
</evidence>
<keyword evidence="6" id="KW-0227">DNA damage</keyword>
<dbReference type="PANTHER" id="PTHR23328">
    <property type="entry name" value="RING-TYPE DOMAIN-CONTAINING PROTEIN"/>
    <property type="match status" value="1"/>
</dbReference>
<evidence type="ECO:0000256" key="11">
    <source>
        <dbReference type="PROSITE-ProRule" id="PRU00175"/>
    </source>
</evidence>
<dbReference type="EMBL" id="GIBP01003426">
    <property type="protein sequence ID" value="NDV32395.1"/>
    <property type="molecule type" value="Transcribed_RNA"/>
</dbReference>
<dbReference type="InterPro" id="IPR036404">
    <property type="entry name" value="Jacalin-like_lectin_dom_sf"/>
</dbReference>
<dbReference type="GO" id="GO:0008270">
    <property type="term" value="F:zinc ion binding"/>
    <property type="evidence" value="ECO:0007669"/>
    <property type="project" value="UniProtKB-KW"/>
</dbReference>
<dbReference type="GO" id="GO:0035861">
    <property type="term" value="C:site of double-strand break"/>
    <property type="evidence" value="ECO:0007669"/>
    <property type="project" value="TreeGrafter"/>
</dbReference>
<keyword evidence="9" id="KW-0862">Zinc</keyword>
<dbReference type="AlphaFoldDB" id="A0A6B2L610"/>
<evidence type="ECO:0000256" key="3">
    <source>
        <dbReference type="ARBA" id="ARBA00012483"/>
    </source>
</evidence>
<feature type="domain" description="F-box" evidence="13">
    <location>
        <begin position="91"/>
        <end position="137"/>
    </location>
</feature>
<keyword evidence="4" id="KW-0808">Transferase</keyword>
<dbReference type="GO" id="GO:0061630">
    <property type="term" value="F:ubiquitin protein ligase activity"/>
    <property type="evidence" value="ECO:0007669"/>
    <property type="project" value="UniProtKB-EC"/>
</dbReference>
<evidence type="ECO:0000256" key="5">
    <source>
        <dbReference type="ARBA" id="ARBA00022723"/>
    </source>
</evidence>
<protein>
    <recommendedName>
        <fullName evidence="3">RING-type E3 ubiquitin transferase</fullName>
        <ecNumber evidence="3">2.3.2.27</ecNumber>
    </recommendedName>
</protein>
<dbReference type="InterPro" id="IPR051657">
    <property type="entry name" value="RNF168/RNF169_E3_ubiq-ligase"/>
</dbReference>
<dbReference type="InterPro" id="IPR001810">
    <property type="entry name" value="F-box_dom"/>
</dbReference>
<dbReference type="InterPro" id="IPR036047">
    <property type="entry name" value="F-box-like_dom_sf"/>
</dbReference>
<evidence type="ECO:0000256" key="1">
    <source>
        <dbReference type="ARBA" id="ARBA00000900"/>
    </source>
</evidence>
<dbReference type="Pfam" id="PF13920">
    <property type="entry name" value="zf-C3HC4_3"/>
    <property type="match status" value="1"/>
</dbReference>
<evidence type="ECO:0000259" key="13">
    <source>
        <dbReference type="PROSITE" id="PS50181"/>
    </source>
</evidence>